<feature type="signal peptide" evidence="2">
    <location>
        <begin position="1"/>
        <end position="21"/>
    </location>
</feature>
<gene>
    <name evidence="4" type="ORF">D6C00_04665</name>
</gene>
<dbReference type="PANTHER" id="PTHR13194">
    <property type="entry name" value="COMPLEX I INTERMEDIATE-ASSOCIATED PROTEIN 30"/>
    <property type="match status" value="1"/>
</dbReference>
<dbReference type="GO" id="GO:0051082">
    <property type="term" value="F:unfolded protein binding"/>
    <property type="evidence" value="ECO:0007669"/>
    <property type="project" value="TreeGrafter"/>
</dbReference>
<evidence type="ECO:0000256" key="2">
    <source>
        <dbReference type="SAM" id="SignalP"/>
    </source>
</evidence>
<feature type="domain" description="NADH:ubiquinone oxidoreductase intermediate-associated protein 30" evidence="3">
    <location>
        <begin position="40"/>
        <end position="173"/>
    </location>
</feature>
<dbReference type="Gene3D" id="2.60.120.430">
    <property type="entry name" value="Galactose-binding lectin"/>
    <property type="match status" value="1"/>
</dbReference>
<dbReference type="Proteomes" id="UP000287798">
    <property type="component" value="Unassembled WGS sequence"/>
</dbReference>
<dbReference type="PANTHER" id="PTHR13194:SF19">
    <property type="entry name" value="NAD(P)-BINDING ROSSMANN-FOLD SUPERFAMILY PROTEIN"/>
    <property type="match status" value="1"/>
</dbReference>
<dbReference type="InterPro" id="IPR013857">
    <property type="entry name" value="NADH-UbQ_OxRdtase-assoc_prot30"/>
</dbReference>
<dbReference type="OrthoDB" id="442188at2"/>
<dbReference type="AlphaFoldDB" id="A0A426QHW8"/>
<dbReference type="SUPFAM" id="SSF49785">
    <property type="entry name" value="Galactose-binding domain-like"/>
    <property type="match status" value="1"/>
</dbReference>
<keyword evidence="5" id="KW-1185">Reference proteome</keyword>
<dbReference type="GO" id="GO:0010257">
    <property type="term" value="P:NADH dehydrogenase complex assembly"/>
    <property type="evidence" value="ECO:0007669"/>
    <property type="project" value="TreeGrafter"/>
</dbReference>
<evidence type="ECO:0000313" key="4">
    <source>
        <dbReference type="EMBL" id="RRQ21306.1"/>
    </source>
</evidence>
<dbReference type="Pfam" id="PF08547">
    <property type="entry name" value="CIA30"/>
    <property type="match status" value="1"/>
</dbReference>
<dbReference type="EMBL" id="QZMU01000001">
    <property type="protein sequence ID" value="RRQ21306.1"/>
    <property type="molecule type" value="Genomic_DNA"/>
</dbReference>
<feature type="chain" id="PRO_5019094848" evidence="2">
    <location>
        <begin position="22"/>
        <end position="195"/>
    </location>
</feature>
<proteinExistence type="inferred from homology"/>
<accession>A0A426QHW8</accession>
<sequence length="195" mass="21308">MRAAALGALILSYGAAGNVTAEPQSIDDRSSDDLTSSLGTQWRLVTDQVMGGVSDGSLTPDSYRGRRCLRLQGSVSTANNGGFVQMALPLAADGSFDASAYTGIELEVAGNSERYNLHLRTTSLWLPWQSYRASFEATPEWTTVRIPFTELEAYRTSRAFRQDRLERIGLVAIGRDFQANLCLAAVRLYQAESTD</sequence>
<evidence type="ECO:0000259" key="3">
    <source>
        <dbReference type="Pfam" id="PF08547"/>
    </source>
</evidence>
<organism evidence="4 5">
    <name type="scientific">Thiohalobacter thiocyanaticus</name>
    <dbReference type="NCBI Taxonomy" id="585455"/>
    <lineage>
        <taxon>Bacteria</taxon>
        <taxon>Pseudomonadati</taxon>
        <taxon>Pseudomonadota</taxon>
        <taxon>Gammaproteobacteria</taxon>
        <taxon>Thiohalobacterales</taxon>
        <taxon>Thiohalobacteraceae</taxon>
        <taxon>Thiohalobacter</taxon>
    </lineage>
</organism>
<dbReference type="InterPro" id="IPR039131">
    <property type="entry name" value="NDUFAF1"/>
</dbReference>
<protein>
    <submittedName>
        <fullName evidence="4">CIA30 family protein</fullName>
    </submittedName>
</protein>
<evidence type="ECO:0000313" key="5">
    <source>
        <dbReference type="Proteomes" id="UP000287798"/>
    </source>
</evidence>
<comment type="similarity">
    <text evidence="1">Belongs to the CIA30 family.</text>
</comment>
<comment type="caution">
    <text evidence="4">The sequence shown here is derived from an EMBL/GenBank/DDBJ whole genome shotgun (WGS) entry which is preliminary data.</text>
</comment>
<evidence type="ECO:0000256" key="1">
    <source>
        <dbReference type="ARBA" id="ARBA00007884"/>
    </source>
</evidence>
<dbReference type="InterPro" id="IPR008979">
    <property type="entry name" value="Galactose-bd-like_sf"/>
</dbReference>
<name>A0A426QHW8_9GAMM</name>
<keyword evidence="2" id="KW-0732">Signal</keyword>
<reference evidence="4 5" key="1">
    <citation type="journal article" date="2010" name="Int. J. Syst. Evol. Microbiol.">
        <title>Thiohalobacter thiocyanaticus gen. nov., sp. nov., a moderately halophilic, sulfur-oxidizing gammaproteobacterium from hypersaline lakes, that utilizes thiocyanate.</title>
        <authorList>
            <person name="Sorokin D.Y."/>
            <person name="Kovaleva O.L."/>
            <person name="Tourova T.P."/>
            <person name="Muyzer G."/>
        </authorList>
    </citation>
    <scope>NUCLEOTIDE SEQUENCE [LARGE SCALE GENOMIC DNA]</scope>
    <source>
        <strain evidence="4 5">Hrh1</strain>
    </source>
</reference>